<evidence type="ECO:0000256" key="1">
    <source>
        <dbReference type="SAM" id="MobiDB-lite"/>
    </source>
</evidence>
<name>A0A2P6TX67_CHLSO</name>
<proteinExistence type="predicted"/>
<comment type="caution">
    <text evidence="2">The sequence shown here is derived from an EMBL/GenBank/DDBJ whole genome shotgun (WGS) entry which is preliminary data.</text>
</comment>
<sequence length="214" mass="20783">MKLIRTSLSPPADGGRQQASSGAAASAEDEMLSTPCKRHMRSPQPTGSLGTAPAQAELAAGSPEVSCSGMQAEQALQGEPGTPAAAGSVSGAAMPPPPPRAPHARRPGLAYASAPTPGGSMATPAATEVPAPPAQLPLPGAPNCYLMPKAPVQRQLFAAAAVAGGGGAAGVAGAAGAVGVPAQPTAAQQEATEAFLAAMEDQVFLDFTAAFGAA</sequence>
<accession>A0A2P6TX67</accession>
<gene>
    <name evidence="2" type="ORF">C2E21_2796</name>
</gene>
<feature type="compositionally biased region" description="Low complexity" evidence="1">
    <location>
        <begin position="12"/>
        <end position="26"/>
    </location>
</feature>
<feature type="region of interest" description="Disordered" evidence="1">
    <location>
        <begin position="1"/>
        <end position="134"/>
    </location>
</feature>
<dbReference type="EMBL" id="LHPG02000005">
    <property type="protein sequence ID" value="PRW58652.1"/>
    <property type="molecule type" value="Genomic_DNA"/>
</dbReference>
<protein>
    <submittedName>
        <fullName evidence="2">Uncharacterized protein</fullName>
    </submittedName>
</protein>
<organism evidence="2 3">
    <name type="scientific">Chlorella sorokiniana</name>
    <name type="common">Freshwater green alga</name>
    <dbReference type="NCBI Taxonomy" id="3076"/>
    <lineage>
        <taxon>Eukaryota</taxon>
        <taxon>Viridiplantae</taxon>
        <taxon>Chlorophyta</taxon>
        <taxon>core chlorophytes</taxon>
        <taxon>Trebouxiophyceae</taxon>
        <taxon>Chlorellales</taxon>
        <taxon>Chlorellaceae</taxon>
        <taxon>Chlorella clade</taxon>
        <taxon>Chlorella</taxon>
    </lineage>
</organism>
<feature type="compositionally biased region" description="Low complexity" evidence="1">
    <location>
        <begin position="80"/>
        <end position="93"/>
    </location>
</feature>
<dbReference type="AlphaFoldDB" id="A0A2P6TX67"/>
<reference evidence="2 3" key="1">
    <citation type="journal article" date="2018" name="Plant J.">
        <title>Genome sequences of Chlorella sorokiniana UTEX 1602 and Micractinium conductrix SAG 241.80: implications to maltose excretion by a green alga.</title>
        <authorList>
            <person name="Arriola M.B."/>
            <person name="Velmurugan N."/>
            <person name="Zhang Y."/>
            <person name="Plunkett M.H."/>
            <person name="Hondzo H."/>
            <person name="Barney B.M."/>
        </authorList>
    </citation>
    <scope>NUCLEOTIDE SEQUENCE [LARGE SCALE GENOMIC DNA]</scope>
    <source>
        <strain evidence="3">UTEX 1602</strain>
    </source>
</reference>
<evidence type="ECO:0000313" key="3">
    <source>
        <dbReference type="Proteomes" id="UP000239899"/>
    </source>
</evidence>
<keyword evidence="3" id="KW-1185">Reference proteome</keyword>
<evidence type="ECO:0000313" key="2">
    <source>
        <dbReference type="EMBL" id="PRW58652.1"/>
    </source>
</evidence>
<dbReference type="Proteomes" id="UP000239899">
    <property type="component" value="Unassembled WGS sequence"/>
</dbReference>